<evidence type="ECO:0000256" key="1">
    <source>
        <dbReference type="SAM" id="Phobius"/>
    </source>
</evidence>
<dbReference type="Proteomes" id="UP001260773">
    <property type="component" value="Unassembled WGS sequence"/>
</dbReference>
<keyword evidence="1" id="KW-0472">Membrane</keyword>
<accession>A0AAW8S072</accession>
<proteinExistence type="predicted"/>
<dbReference type="AlphaFoldDB" id="A0AAW8S072"/>
<keyword evidence="1" id="KW-0812">Transmembrane</keyword>
<dbReference type="EMBL" id="JARPWH010000190">
    <property type="protein sequence ID" value="MDT2405145.1"/>
    <property type="molecule type" value="Genomic_DNA"/>
</dbReference>
<keyword evidence="1" id="KW-1133">Transmembrane helix</keyword>
<dbReference type="RefSeq" id="WP_108173801.1">
    <property type="nucleotide sequence ID" value="NZ_JARPWH010000190.1"/>
</dbReference>
<gene>
    <name evidence="2" type="ORF">P7D43_22545</name>
</gene>
<protein>
    <submittedName>
        <fullName evidence="2">Type I toxin-antitoxin system Fst family toxin</fullName>
    </submittedName>
</protein>
<evidence type="ECO:0000313" key="3">
    <source>
        <dbReference type="Proteomes" id="UP001260773"/>
    </source>
</evidence>
<sequence length="32" mass="3688">MLKEIITLVVAPLFVALVTTLVDHWLDHRDDN</sequence>
<name>A0AAW8S072_ENTAV</name>
<evidence type="ECO:0000313" key="2">
    <source>
        <dbReference type="EMBL" id="MDT2405145.1"/>
    </source>
</evidence>
<dbReference type="NCBIfam" id="NF033608">
    <property type="entry name" value="type_I_tox_Fst"/>
    <property type="match status" value="1"/>
</dbReference>
<comment type="caution">
    <text evidence="2">The sequence shown here is derived from an EMBL/GenBank/DDBJ whole genome shotgun (WGS) entry which is preliminary data.</text>
</comment>
<feature type="transmembrane region" description="Helical" evidence="1">
    <location>
        <begin position="6"/>
        <end position="26"/>
    </location>
</feature>
<reference evidence="2" key="1">
    <citation type="submission" date="2023-03" db="EMBL/GenBank/DDBJ databases">
        <authorList>
            <person name="Shen W."/>
            <person name="Cai J."/>
        </authorList>
    </citation>
    <scope>NUCLEOTIDE SEQUENCE</scope>
    <source>
        <strain evidence="2">P33-2</strain>
    </source>
</reference>
<organism evidence="2 3">
    <name type="scientific">Enterococcus avium</name>
    <name type="common">Streptococcus avium</name>
    <dbReference type="NCBI Taxonomy" id="33945"/>
    <lineage>
        <taxon>Bacteria</taxon>
        <taxon>Bacillati</taxon>
        <taxon>Bacillota</taxon>
        <taxon>Bacilli</taxon>
        <taxon>Lactobacillales</taxon>
        <taxon>Enterococcaceae</taxon>
        <taxon>Enterococcus</taxon>
    </lineage>
</organism>